<reference evidence="2 3" key="1">
    <citation type="submission" date="2024-01" db="EMBL/GenBank/DDBJ databases">
        <title>The genomes of 5 underutilized Papilionoideae crops provide insights into root nodulation and disease resistanc.</title>
        <authorList>
            <person name="Jiang F."/>
        </authorList>
    </citation>
    <scope>NUCLEOTIDE SEQUENCE [LARGE SCALE GENOMIC DNA]</scope>
    <source>
        <strain evidence="2">LVBAO_FW01</strain>
        <tissue evidence="2">Leaves</tissue>
    </source>
</reference>
<keyword evidence="3" id="KW-1185">Reference proteome</keyword>
<organism evidence="2 3">
    <name type="scientific">Canavalia gladiata</name>
    <name type="common">Sword bean</name>
    <name type="synonym">Dolichos gladiatus</name>
    <dbReference type="NCBI Taxonomy" id="3824"/>
    <lineage>
        <taxon>Eukaryota</taxon>
        <taxon>Viridiplantae</taxon>
        <taxon>Streptophyta</taxon>
        <taxon>Embryophyta</taxon>
        <taxon>Tracheophyta</taxon>
        <taxon>Spermatophyta</taxon>
        <taxon>Magnoliopsida</taxon>
        <taxon>eudicotyledons</taxon>
        <taxon>Gunneridae</taxon>
        <taxon>Pentapetalae</taxon>
        <taxon>rosids</taxon>
        <taxon>fabids</taxon>
        <taxon>Fabales</taxon>
        <taxon>Fabaceae</taxon>
        <taxon>Papilionoideae</taxon>
        <taxon>50 kb inversion clade</taxon>
        <taxon>NPAAA clade</taxon>
        <taxon>indigoferoid/millettioid clade</taxon>
        <taxon>Phaseoleae</taxon>
        <taxon>Canavalia</taxon>
    </lineage>
</organism>
<proteinExistence type="predicted"/>
<sequence length="130" mass="14914">MQRRGKLDDHQTGHCLSSRSSNRPKKRGLLVPIRVHDRIGMSLCVGWCKEFEKPEQGTVIRSKVNLNPSILLKKEQEFHVVRRKTRRSNTRVTSILLQKARVSLRHPYLNNMKDGGMHRDPGTTAGHIEA</sequence>
<feature type="compositionally biased region" description="Basic and acidic residues" evidence="1">
    <location>
        <begin position="1"/>
        <end position="12"/>
    </location>
</feature>
<evidence type="ECO:0000313" key="3">
    <source>
        <dbReference type="Proteomes" id="UP001367508"/>
    </source>
</evidence>
<accession>A0AAN9JXH2</accession>
<dbReference type="EMBL" id="JAYMYQ010000011">
    <property type="protein sequence ID" value="KAK7306088.1"/>
    <property type="molecule type" value="Genomic_DNA"/>
</dbReference>
<name>A0AAN9JXH2_CANGL</name>
<evidence type="ECO:0000256" key="1">
    <source>
        <dbReference type="SAM" id="MobiDB-lite"/>
    </source>
</evidence>
<dbReference type="Proteomes" id="UP001367508">
    <property type="component" value="Unassembled WGS sequence"/>
</dbReference>
<dbReference type="AlphaFoldDB" id="A0AAN9JXH2"/>
<feature type="region of interest" description="Disordered" evidence="1">
    <location>
        <begin position="1"/>
        <end position="27"/>
    </location>
</feature>
<protein>
    <submittedName>
        <fullName evidence="2">Uncharacterized protein</fullName>
    </submittedName>
</protein>
<feature type="region of interest" description="Disordered" evidence="1">
    <location>
        <begin position="109"/>
        <end position="130"/>
    </location>
</feature>
<comment type="caution">
    <text evidence="2">The sequence shown here is derived from an EMBL/GenBank/DDBJ whole genome shotgun (WGS) entry which is preliminary data.</text>
</comment>
<evidence type="ECO:0000313" key="2">
    <source>
        <dbReference type="EMBL" id="KAK7306088.1"/>
    </source>
</evidence>
<gene>
    <name evidence="2" type="ORF">VNO77_44008</name>
</gene>